<reference evidence="3" key="1">
    <citation type="submission" date="2016-01" db="EMBL/GenBank/DDBJ databases">
        <authorList>
            <person name="Mitreva M."/>
            <person name="Pepin K.H."/>
            <person name="Mihindukulasuriya K.A."/>
            <person name="Fulton R."/>
            <person name="Fronick C."/>
            <person name="O'Laughlin M."/>
            <person name="Miner T."/>
            <person name="Herter B."/>
            <person name="Rosa B.A."/>
            <person name="Cordes M."/>
            <person name="Tomlinson C."/>
            <person name="Wollam A."/>
            <person name="Palsikar V.B."/>
            <person name="Mardis E.R."/>
            <person name="Wilson R.K."/>
        </authorList>
    </citation>
    <scope>NUCLEOTIDE SEQUENCE [LARGE SCALE GENOMIC DNA]</scope>
    <source>
        <strain evidence="3">DNF00729</strain>
    </source>
</reference>
<gene>
    <name evidence="2" type="ORF">HMPREF1863_00758</name>
</gene>
<sequence length="439" mass="47938">MEDRWMKLMSDLRKNGPIRVAVVGCGLMGTGLVAQLNTLEGMDVTLWSSRTEEALLQAAKKVGLPQKALHISGTEKEVAEDIKHYGMALTTDNSMTWLSDDVDVIVDCTGNTEAGAVINEEGLNHGKHIVSFNVECDVLLGPYFMKKAEEKGLCYTGTAGDEPGAIMELYNFATFLGFDVVAAGKGKNNPMDVEATPETLREKAEKKGLSPRMLTSFVDATNTMIELNAVANATGLLPDITGCHGIQSAIGDLADKFRLKEEGGFFKNKGVLDYVMGIAPGVFVVVETDDPVISEEMPYLSMGDGPRYVFYRPYHLTNIEAPLTLAKAVLYGEATIAPEKGYIAHTVAVAKKDLEPGDDLSGIGSDTAYGSLMDAREVYQNNYVPIGLITGDVKVKQKIKKGDFIRFEDVEFDDESKLFKMFVKEHNKFYSLPLSINVL</sequence>
<name>A0A134AH36_9FIRM</name>
<organism evidence="2 3">
    <name type="scientific">Aedoeadaptatus coxii</name>
    <dbReference type="NCBI Taxonomy" id="755172"/>
    <lineage>
        <taxon>Bacteria</taxon>
        <taxon>Bacillati</taxon>
        <taxon>Bacillota</taxon>
        <taxon>Tissierellia</taxon>
        <taxon>Tissierellales</taxon>
        <taxon>Peptoniphilaceae</taxon>
        <taxon>Aedoeadaptatus</taxon>
    </lineage>
</organism>
<dbReference type="PATRIC" id="fig|755172.3.peg.727"/>
<feature type="domain" description="SAF" evidence="1">
    <location>
        <begin position="345"/>
        <end position="411"/>
    </location>
</feature>
<comment type="caution">
    <text evidence="2">The sequence shown here is derived from an EMBL/GenBank/DDBJ whole genome shotgun (WGS) entry which is preliminary data.</text>
</comment>
<dbReference type="CDD" id="cd11616">
    <property type="entry name" value="SAF_DH_OX_like"/>
    <property type="match status" value="1"/>
</dbReference>
<dbReference type="OrthoDB" id="9777844at2"/>
<dbReference type="PANTHER" id="PTHR37850:SF2">
    <property type="entry name" value="SAF DOMAIN PROTEIN"/>
    <property type="match status" value="1"/>
</dbReference>
<accession>A0A134AH36</accession>
<dbReference type="SMART" id="SM00858">
    <property type="entry name" value="SAF"/>
    <property type="match status" value="1"/>
</dbReference>
<dbReference type="EMBL" id="LSDG01000023">
    <property type="protein sequence ID" value="KXB67032.1"/>
    <property type="molecule type" value="Genomic_DNA"/>
</dbReference>
<protein>
    <recommendedName>
        <fullName evidence="1">SAF domain-containing protein</fullName>
    </recommendedName>
</protein>
<evidence type="ECO:0000313" key="3">
    <source>
        <dbReference type="Proteomes" id="UP000070442"/>
    </source>
</evidence>
<keyword evidence="3" id="KW-1185">Reference proteome</keyword>
<proteinExistence type="predicted"/>
<dbReference type="Pfam" id="PF21135">
    <property type="entry name" value="DRL_cat"/>
    <property type="match status" value="1"/>
</dbReference>
<dbReference type="InterPro" id="IPR013974">
    <property type="entry name" value="SAF"/>
</dbReference>
<dbReference type="SUPFAM" id="SSF51735">
    <property type="entry name" value="NAD(P)-binding Rossmann-fold domains"/>
    <property type="match status" value="1"/>
</dbReference>
<dbReference type="PANTHER" id="PTHR37850">
    <property type="entry name" value="STRU PROTEIN"/>
    <property type="match status" value="1"/>
</dbReference>
<dbReference type="STRING" id="755172.HMPREF1863_00758"/>
<dbReference type="InterPro" id="IPR048423">
    <property type="entry name" value="DRL_cat"/>
</dbReference>
<dbReference type="Proteomes" id="UP000070442">
    <property type="component" value="Unassembled WGS sequence"/>
</dbReference>
<evidence type="ECO:0000313" key="2">
    <source>
        <dbReference type="EMBL" id="KXB67032.1"/>
    </source>
</evidence>
<dbReference type="Gene3D" id="3.40.50.720">
    <property type="entry name" value="NAD(P)-binding Rossmann-like Domain"/>
    <property type="match status" value="1"/>
</dbReference>
<evidence type="ECO:0000259" key="1">
    <source>
        <dbReference type="SMART" id="SM00858"/>
    </source>
</evidence>
<dbReference type="AlphaFoldDB" id="A0A134AH36"/>
<dbReference type="InterPro" id="IPR036291">
    <property type="entry name" value="NAD(P)-bd_dom_sf"/>
</dbReference>